<evidence type="ECO:0000313" key="1">
    <source>
        <dbReference type="EMBL" id="AAQ60259.1"/>
    </source>
</evidence>
<evidence type="ECO:0000313" key="2">
    <source>
        <dbReference type="Proteomes" id="UP000001424"/>
    </source>
</evidence>
<dbReference type="STRING" id="243365.CV_2589"/>
<protein>
    <submittedName>
        <fullName evidence="1">Uncharacterized protein</fullName>
    </submittedName>
</protein>
<organism evidence="1 2">
    <name type="scientific">Chromobacterium violaceum (strain ATCC 12472 / DSM 30191 / JCM 1249 / CCUG 213 / NBRC 12614 / NCIMB 9131 / NCTC 9757 / MK)</name>
    <dbReference type="NCBI Taxonomy" id="243365"/>
    <lineage>
        <taxon>Bacteria</taxon>
        <taxon>Pseudomonadati</taxon>
        <taxon>Pseudomonadota</taxon>
        <taxon>Betaproteobacteria</taxon>
        <taxon>Neisseriales</taxon>
        <taxon>Chromobacteriaceae</taxon>
        <taxon>Chromobacterium</taxon>
    </lineage>
</organism>
<proteinExistence type="predicted"/>
<accession>Q7NUV8</accession>
<dbReference type="OrthoDB" id="5863139at2"/>
<dbReference type="RefSeq" id="WP_011136136.1">
    <property type="nucleotide sequence ID" value="NC_005085.1"/>
</dbReference>
<dbReference type="HOGENOM" id="CLU_120368_0_0_4"/>
<dbReference type="AlphaFoldDB" id="Q7NUV8"/>
<dbReference type="KEGG" id="cvi:CV_2589"/>
<dbReference type="InterPro" id="IPR025292">
    <property type="entry name" value="T3SS_LEE_assoc"/>
</dbReference>
<gene>
    <name evidence="1" type="ordered locus">CV_2589</name>
</gene>
<dbReference type="Pfam" id="PF13327">
    <property type="entry name" value="T3SS_LEE_assoc"/>
    <property type="match status" value="1"/>
</dbReference>
<dbReference type="Proteomes" id="UP000001424">
    <property type="component" value="Chromosome"/>
</dbReference>
<dbReference type="EMBL" id="AE016825">
    <property type="protein sequence ID" value="AAQ60259.1"/>
    <property type="molecule type" value="Genomic_DNA"/>
</dbReference>
<sequence>MKPAISAELQRLHQLAWRAGAWMDQGWWHELDLRPWQQSYQRHPVCRPALDRLIANRRGFPQTPLPASLTPRQQAMLALESRLPRVLTALGLLAMECPDYLLLGSYRRPLAACLGERGCDQLLALSAFPAPRQPNLAPEQVAAAALDLGTRWWRSADPSCPVQAALSILLPPGPAEAMPAMGDAISWLIRIGRFL</sequence>
<keyword evidence="2" id="KW-1185">Reference proteome</keyword>
<reference evidence="1 2" key="1">
    <citation type="journal article" date="2003" name="Proc. Natl. Acad. Sci. U.S.A.">
        <title>The complete genome sequence of Chromobacterium violaceum reveals remarkable and exploitable bacterial adaptability.</title>
        <authorList>
            <person name="Vasconcelos A.T.R."/>
            <person name="de Almeida D.F."/>
            <person name="Almeida F.C."/>
            <person name="de Almeida L.G.P."/>
            <person name="de Almeida R."/>
            <person name="Goncalves J.A.A."/>
            <person name="Andrade E.M."/>
            <person name="Antonio R.V."/>
            <person name="Araripe J."/>
            <person name="de Araujo M.F.F."/>
            <person name="Filho S.A."/>
            <person name="Azevedo V."/>
            <person name="Batista A.J."/>
            <person name="Bataus L.A.M."/>
            <person name="Batista J.S."/>
            <person name="Belo A."/>
            <person name="vander Berg C."/>
            <person name="Blamey J."/>
            <person name="Bogo M."/>
            <person name="Bonato S."/>
            <person name="Bordignon J."/>
            <person name="Brito C.A."/>
            <person name="Brocchi M."/>
            <person name="Burity H.A."/>
            <person name="Camargo A.A."/>
            <person name="Cardoso D.D.P."/>
            <person name="Carneiro N.P."/>
            <person name="Carraro D.M."/>
            <person name="Carvalho C.M.B."/>
            <person name="Cascardo J.C.M."/>
            <person name="Cavada B.S."/>
            <person name="Chueire L.M.O."/>
            <person name="Pasa T.B.C."/>
            <person name="Duran N."/>
            <person name="Fagundes N."/>
            <person name="Falcao C.L."/>
            <person name="Fantinatti F."/>
            <person name="Farias I.P."/>
            <person name="Felipe M.S.S."/>
            <person name="Ferrari L.P."/>
            <person name="Ferro J.A."/>
            <person name="Ferro M.I.T."/>
            <person name="Franco G.R."/>
            <person name="Freitas N.S.A."/>
            <person name="Furlan L.R."/>
            <person name="Gazzinelli R.T."/>
            <person name="Gomes E.A."/>
            <person name="Goncalves P.R."/>
            <person name="Grangeiro T.B."/>
            <person name="Grattapaglia D."/>
            <person name="Grisard E.C."/>
            <person name="Guimaraes C.T."/>
            <person name="Hanna E.S."/>
            <person name="Hungria M."/>
            <person name="Jardim S.N."/>
            <person name="Laurino J."/>
            <person name="Leoi L.C.T."/>
            <person name="Fassarella L."/>
            <person name="Lima A."/>
            <person name="Loureiro M.F."/>
            <person name="Lyra M.C.P."/>
            <person name="Macedo M."/>
            <person name="Madeira H.M.F."/>
            <person name="Manfio G.P."/>
            <person name="Maranhao A.Q."/>
            <person name="Martins W.S."/>
            <person name="di Mauro S.M.Z."/>
            <person name="de Medeiros S.R.B."/>
            <person name="Meissner R.D.V."/>
            <person name="Menck C.F.M."/>
            <person name="Moreira M.A.M."/>
            <person name="Nascimento F.F."/>
            <person name="Nicolas M.F."/>
            <person name="Oliveira J.G."/>
            <person name="Oliveira S.C."/>
            <person name="Paixao R.F.C."/>
            <person name="Parente J.A."/>
            <person name="Pedrosa F.O."/>
            <person name="Pena S.J.D."/>
            <person name="Perreira J.O."/>
            <person name="Perreira M."/>
            <person name="Pinto L.S.R.C."/>
            <person name="Pinto L.S."/>
            <person name="Porto J.I.R."/>
            <person name="Potrich D.P."/>
            <person name="Neto C.E.R."/>
            <person name="Reis A.M.M."/>
            <person name="Rigo L.U."/>
            <person name="Rondinelli E."/>
            <person name="dos Santos E.B.P."/>
            <person name="Santos F.R."/>
            <person name="Schneider M.P.C."/>
            <person name="Seuanez H.N."/>
            <person name="Silva A.M.R."/>
            <person name="da Silva A.L.C."/>
            <person name="Silva D.W."/>
            <person name="Silva R."/>
            <person name="Simoes I.C."/>
            <person name="Simon D."/>
            <person name="Soares C.M.A."/>
            <person name="Soares R.B.A."/>
            <person name="Souza E.M."/>
            <person name="Souza K.R.L."/>
            <person name="Souza R.C."/>
            <person name="Steffens M.B.R."/>
            <person name="Steindel M."/>
            <person name="Teixeira S.R."/>
            <person name="Urmenyi T."/>
            <person name="Vettore A."/>
            <person name="Wassem R."/>
            <person name="Zaha A."/>
            <person name="Simpson A.J.G."/>
        </authorList>
    </citation>
    <scope>NUCLEOTIDE SEQUENCE [LARGE SCALE GENOMIC DNA]</scope>
    <source>
        <strain evidence="2">ATCC 12472 / DSM 30191 / JCM 1249 / NBRC 12614 / NCIMB 9131 / NCTC 9757</strain>
    </source>
</reference>
<name>Q7NUV8_CHRVO</name>
<dbReference type="eggNOG" id="ENOG50327J2">
    <property type="taxonomic scope" value="Bacteria"/>
</dbReference>